<keyword evidence="1" id="KW-0378">Hydrolase</keyword>
<dbReference type="PANTHER" id="PTHR21314:SF0">
    <property type="entry name" value="QUEUOSINE 5'-PHOSPHATE N-GLYCOSYLASE_HYDROLASE"/>
    <property type="match status" value="1"/>
</dbReference>
<evidence type="ECO:0000256" key="2">
    <source>
        <dbReference type="ARBA" id="ARBA00035119"/>
    </source>
</evidence>
<comment type="catalytic activity">
    <reaction evidence="5">
        <text>queuosine 5'-phosphate + H2O = queuine + D-ribose 5-phosphate</text>
        <dbReference type="Rhea" id="RHEA:75387"/>
        <dbReference type="ChEBI" id="CHEBI:15377"/>
        <dbReference type="ChEBI" id="CHEBI:17433"/>
        <dbReference type="ChEBI" id="CHEBI:78346"/>
        <dbReference type="ChEBI" id="CHEBI:194371"/>
    </reaction>
    <physiologicalReaction direction="left-to-right" evidence="5">
        <dbReference type="Rhea" id="RHEA:75388"/>
    </physiologicalReaction>
</comment>
<dbReference type="EMBL" id="LQOK01000047">
    <property type="protein sequence ID" value="ORU95818.1"/>
    <property type="molecule type" value="Genomic_DNA"/>
</dbReference>
<dbReference type="Proteomes" id="UP000193990">
    <property type="component" value="Unassembled WGS sequence"/>
</dbReference>
<dbReference type="Pfam" id="PF10343">
    <property type="entry name" value="Q_salvage"/>
    <property type="match status" value="1"/>
</dbReference>
<gene>
    <name evidence="6" type="ORF">AWB93_22850</name>
</gene>
<comment type="caution">
    <text evidence="6">The sequence shown here is derived from an EMBL/GenBank/DDBJ whole genome shotgun (WGS) entry which is preliminary data.</text>
</comment>
<evidence type="ECO:0000256" key="1">
    <source>
        <dbReference type="ARBA" id="ARBA00022801"/>
    </source>
</evidence>
<evidence type="ECO:0000256" key="3">
    <source>
        <dbReference type="ARBA" id="ARBA00035306"/>
    </source>
</evidence>
<dbReference type="GO" id="GO:0016787">
    <property type="term" value="F:hydrolase activity"/>
    <property type="evidence" value="ECO:0007669"/>
    <property type="project" value="UniProtKB-KW"/>
</dbReference>
<comment type="similarity">
    <text evidence="2">Belongs to the QNG1 protein family.</text>
</comment>
<evidence type="ECO:0000256" key="5">
    <source>
        <dbReference type="ARBA" id="ARBA00048204"/>
    </source>
</evidence>
<dbReference type="Gene3D" id="1.10.1670.10">
    <property type="entry name" value="Helix-hairpin-Helix base-excision DNA repair enzymes (C-terminal)"/>
    <property type="match status" value="1"/>
</dbReference>
<dbReference type="AlphaFoldDB" id="A0A1X1QWV7"/>
<dbReference type="InterPro" id="IPR019438">
    <property type="entry name" value="Q_salvage"/>
</dbReference>
<evidence type="ECO:0000313" key="6">
    <source>
        <dbReference type="EMBL" id="ORU95818.1"/>
    </source>
</evidence>
<name>A0A1X1QWV7_MYCBE</name>
<protein>
    <recommendedName>
        <fullName evidence="3">Queuosine 5'-phosphate N-glycosylase/hydrolase</fullName>
    </recommendedName>
    <alternativeName>
        <fullName evidence="4">Queuosine-nucleotide N-glycosylase/hydrolase</fullName>
    </alternativeName>
</protein>
<keyword evidence="7" id="KW-1185">Reference proteome</keyword>
<organism evidence="6 7">
    <name type="scientific">Mycobacterium bohemicum</name>
    <dbReference type="NCBI Taxonomy" id="56425"/>
    <lineage>
        <taxon>Bacteria</taxon>
        <taxon>Bacillati</taxon>
        <taxon>Actinomycetota</taxon>
        <taxon>Actinomycetes</taxon>
        <taxon>Mycobacteriales</taxon>
        <taxon>Mycobacteriaceae</taxon>
        <taxon>Mycobacterium</taxon>
    </lineage>
</organism>
<sequence length="341" mass="38054">MRSMVLKMSYLSRTVTDMISPKLMQDRVQAVEVDDGAVHRMANEIRAIARRQGRSLSEESWSDPLFWNVNDSRSDRCQYLALGNAINFRFWSLRGQTVVPAVGEIAGEQLRGAMYMWRRLRLAVQREELTLVADDLAGIDEVTFRKAFLDDAGHLPLSEGISDRVENIKNLGLTLARAWDGSWANVVDAAGGSLNRFAVLSATFRAFDDPVQKLTMLNAIMLQGSGLTKFDRAPLPAIDYHLVKQATRQGLVNVRGPIAAKLRDGQLLSRAESDLLRMAVRQALVDTAANAEVSTAVLDNIYWLNRRVCADTTPDCDACPFRADCAKKVEFGLPLEVTRYY</sequence>
<evidence type="ECO:0000256" key="4">
    <source>
        <dbReference type="ARBA" id="ARBA00035393"/>
    </source>
</evidence>
<proteinExistence type="inferred from homology"/>
<evidence type="ECO:0000313" key="7">
    <source>
        <dbReference type="Proteomes" id="UP000193990"/>
    </source>
</evidence>
<reference evidence="6 7" key="1">
    <citation type="submission" date="2016-01" db="EMBL/GenBank/DDBJ databases">
        <title>The new phylogeny of the genus Mycobacterium.</title>
        <authorList>
            <person name="Tarcisio F."/>
            <person name="Conor M."/>
            <person name="Antonella G."/>
            <person name="Elisabetta G."/>
            <person name="Giulia F.S."/>
            <person name="Sara T."/>
            <person name="Anna F."/>
            <person name="Clotilde B."/>
            <person name="Roberto B."/>
            <person name="Veronica D.S."/>
            <person name="Fabio R."/>
            <person name="Monica P."/>
            <person name="Olivier J."/>
            <person name="Enrico T."/>
            <person name="Nicola S."/>
        </authorList>
    </citation>
    <scope>NUCLEOTIDE SEQUENCE [LARGE SCALE GENOMIC DNA]</scope>
    <source>
        <strain evidence="6 7">DSM 44277</strain>
    </source>
</reference>
<dbReference type="GO" id="GO:0006400">
    <property type="term" value="P:tRNA modification"/>
    <property type="evidence" value="ECO:0007669"/>
    <property type="project" value="TreeGrafter"/>
</dbReference>
<accession>A0A1X1QWV7</accession>
<dbReference type="InterPro" id="IPR023170">
    <property type="entry name" value="HhH_base_excis_C"/>
</dbReference>
<dbReference type="PANTHER" id="PTHR21314">
    <property type="entry name" value="QUEUOSINE 5'-PHOSPHATE N-GLYCOSYLASE_HYDROLASE-RELATED"/>
    <property type="match status" value="1"/>
</dbReference>